<comment type="caution">
    <text evidence="2">The sequence shown here is derived from an EMBL/GenBank/DDBJ whole genome shotgun (WGS) entry which is preliminary data.</text>
</comment>
<proteinExistence type="predicted"/>
<sequence>MPTLPTRAAQPVMKGTSQVQLAPETSAKHSLGKLSSTVDSRKGSLRKHHFHLKKARQTLLTSITRTRSSISLMGTRTLCNSIKISSPTLSAHQPQISQPWMFQAANVPRWLKSSSTMVFERSCDALNALAGVLHKHYIRRGFQMVNKNNAIQEPFRRGLGFAVQWYDLLLVEVEQNSEATLQQSRDKILASKVSTIPASPLPNSEEPSMVMSSIHLPSGNTSLIPGNCSPLLVQHCPACFGATAFGRPLAKGGDIHVATDGNFHHRHRRSAGDSLSRLQMYQMNILTSSPGPPVKSRAQRKMVVGYCG</sequence>
<evidence type="ECO:0000313" key="3">
    <source>
        <dbReference type="Proteomes" id="UP000683000"/>
    </source>
</evidence>
<organism evidence="2 3">
    <name type="scientific">Boletus reticuloceps</name>
    <dbReference type="NCBI Taxonomy" id="495285"/>
    <lineage>
        <taxon>Eukaryota</taxon>
        <taxon>Fungi</taxon>
        <taxon>Dikarya</taxon>
        <taxon>Basidiomycota</taxon>
        <taxon>Agaricomycotina</taxon>
        <taxon>Agaricomycetes</taxon>
        <taxon>Agaricomycetidae</taxon>
        <taxon>Boletales</taxon>
        <taxon>Boletineae</taxon>
        <taxon>Boletaceae</taxon>
        <taxon>Boletoideae</taxon>
        <taxon>Boletus</taxon>
    </lineage>
</organism>
<dbReference type="Proteomes" id="UP000683000">
    <property type="component" value="Unassembled WGS sequence"/>
</dbReference>
<evidence type="ECO:0000313" key="2">
    <source>
        <dbReference type="EMBL" id="KAG6370576.1"/>
    </source>
</evidence>
<dbReference type="AlphaFoldDB" id="A0A8I3A487"/>
<feature type="region of interest" description="Disordered" evidence="1">
    <location>
        <begin position="1"/>
        <end position="37"/>
    </location>
</feature>
<name>A0A8I3A487_9AGAM</name>
<gene>
    <name evidence="2" type="ORF">JVT61DRAFT_11372</name>
</gene>
<dbReference type="OrthoDB" id="3067228at2759"/>
<dbReference type="EMBL" id="JAGFBS010000048">
    <property type="protein sequence ID" value="KAG6370576.1"/>
    <property type="molecule type" value="Genomic_DNA"/>
</dbReference>
<reference evidence="2" key="1">
    <citation type="submission" date="2021-03" db="EMBL/GenBank/DDBJ databases">
        <title>Evolutionary innovations through gain and loss of genes in the ectomycorrhizal Boletales.</title>
        <authorList>
            <person name="Wu G."/>
            <person name="Miyauchi S."/>
            <person name="Morin E."/>
            <person name="Yang Z.-L."/>
            <person name="Xu J."/>
            <person name="Martin F.M."/>
        </authorList>
    </citation>
    <scope>NUCLEOTIDE SEQUENCE</scope>
    <source>
        <strain evidence="2">BR01</strain>
    </source>
</reference>
<keyword evidence="3" id="KW-1185">Reference proteome</keyword>
<evidence type="ECO:0000256" key="1">
    <source>
        <dbReference type="SAM" id="MobiDB-lite"/>
    </source>
</evidence>
<accession>A0A8I3A487</accession>
<protein>
    <submittedName>
        <fullName evidence="2">Uncharacterized protein</fullName>
    </submittedName>
</protein>